<sequence length="197" mass="23357">MIGLEYILSLYNMQHIELAERLGIKKQNINLWIKRKQNIPKKYLPILTELFGIEEEYFIKELTEVEKLEIQKEKLKKDLKPIITNHEQQFMIGDVNDIVEVPVYDKEEMNTIERNIEKAKLVSRFKQAIEMVDDNPNLDTFKLIVELLEKSQHEVILHKTIEALAHYLEVLPDWVSTGPEQDEFESDLFEVLDDNNY</sequence>
<keyword evidence="3" id="KW-1185">Reference proteome</keyword>
<dbReference type="CDD" id="cd00093">
    <property type="entry name" value="HTH_XRE"/>
    <property type="match status" value="1"/>
</dbReference>
<feature type="domain" description="HTH cro/C1-type" evidence="1">
    <location>
        <begin position="17"/>
        <end position="58"/>
    </location>
</feature>
<proteinExistence type="predicted"/>
<dbReference type="EMBL" id="JAIQUM010000048">
    <property type="protein sequence ID" value="MBZ5752180.1"/>
    <property type="molecule type" value="Genomic_DNA"/>
</dbReference>
<accession>A0ABS7UV46</accession>
<evidence type="ECO:0000313" key="3">
    <source>
        <dbReference type="Proteomes" id="UP001165287"/>
    </source>
</evidence>
<reference evidence="2" key="1">
    <citation type="submission" date="2024-05" db="EMBL/GenBank/DDBJ databases">
        <title>Metabacillus sp. nov., isolated from the rhizosphere soil of tomato plants.</title>
        <authorList>
            <person name="Ma R."/>
        </authorList>
    </citation>
    <scope>NUCLEOTIDE SEQUENCE</scope>
    <source>
        <strain evidence="2">DBTR6</strain>
    </source>
</reference>
<gene>
    <name evidence="2" type="ORF">K9V48_18460</name>
</gene>
<dbReference type="PROSITE" id="PS50943">
    <property type="entry name" value="HTH_CROC1"/>
    <property type="match status" value="1"/>
</dbReference>
<evidence type="ECO:0000313" key="2">
    <source>
        <dbReference type="EMBL" id="MBZ5752180.1"/>
    </source>
</evidence>
<dbReference type="RefSeq" id="WP_224140643.1">
    <property type="nucleotide sequence ID" value="NZ_JAIQUM010000048.1"/>
</dbReference>
<evidence type="ECO:0000259" key="1">
    <source>
        <dbReference type="PROSITE" id="PS50943"/>
    </source>
</evidence>
<dbReference type="InterPro" id="IPR001387">
    <property type="entry name" value="Cro/C1-type_HTH"/>
</dbReference>
<comment type="caution">
    <text evidence="2">The sequence shown here is derived from an EMBL/GenBank/DDBJ whole genome shotgun (WGS) entry which is preliminary data.</text>
</comment>
<protein>
    <submittedName>
        <fullName evidence="2">Helix-turn-helix domain-containing protein</fullName>
    </submittedName>
</protein>
<organism evidence="2 3">
    <name type="scientific">Metabacillus rhizolycopersici</name>
    <dbReference type="NCBI Taxonomy" id="2875709"/>
    <lineage>
        <taxon>Bacteria</taxon>
        <taxon>Bacillati</taxon>
        <taxon>Bacillota</taxon>
        <taxon>Bacilli</taxon>
        <taxon>Bacillales</taxon>
        <taxon>Bacillaceae</taxon>
        <taxon>Metabacillus</taxon>
    </lineage>
</organism>
<dbReference type="SUPFAM" id="SSF47413">
    <property type="entry name" value="lambda repressor-like DNA-binding domains"/>
    <property type="match status" value="1"/>
</dbReference>
<dbReference type="Gene3D" id="1.10.260.40">
    <property type="entry name" value="lambda repressor-like DNA-binding domains"/>
    <property type="match status" value="1"/>
</dbReference>
<name>A0ABS7UV46_9BACI</name>
<dbReference type="InterPro" id="IPR010982">
    <property type="entry name" value="Lambda_DNA-bd_dom_sf"/>
</dbReference>
<dbReference type="Proteomes" id="UP001165287">
    <property type="component" value="Unassembled WGS sequence"/>
</dbReference>